<name>A0A0A9END2_ARUDO</name>
<accession>A0A0A9END2</accession>
<evidence type="ECO:0000313" key="1">
    <source>
        <dbReference type="EMBL" id="JAE00509.1"/>
    </source>
</evidence>
<sequence>MFTDATIKKCMILFDKKIQHGYLSLFRFYWHTLIHADTLPEVVPAWPCTLVIGIKEKDLLKGLEG</sequence>
<protein>
    <submittedName>
        <fullName evidence="1">Uncharacterized protein</fullName>
    </submittedName>
</protein>
<dbReference type="EMBL" id="GBRH01197387">
    <property type="protein sequence ID" value="JAE00509.1"/>
    <property type="molecule type" value="Transcribed_RNA"/>
</dbReference>
<dbReference type="AlphaFoldDB" id="A0A0A9END2"/>
<reference evidence="1" key="2">
    <citation type="journal article" date="2015" name="Data Brief">
        <title>Shoot transcriptome of the giant reed, Arundo donax.</title>
        <authorList>
            <person name="Barrero R.A."/>
            <person name="Guerrero F.D."/>
            <person name="Moolhuijzen P."/>
            <person name="Goolsby J.A."/>
            <person name="Tidwell J."/>
            <person name="Bellgard S.E."/>
            <person name="Bellgard M.I."/>
        </authorList>
    </citation>
    <scope>NUCLEOTIDE SEQUENCE</scope>
    <source>
        <tissue evidence="1">Shoot tissue taken approximately 20 cm above the soil surface</tissue>
    </source>
</reference>
<organism evidence="1">
    <name type="scientific">Arundo donax</name>
    <name type="common">Giant reed</name>
    <name type="synonym">Donax arundinaceus</name>
    <dbReference type="NCBI Taxonomy" id="35708"/>
    <lineage>
        <taxon>Eukaryota</taxon>
        <taxon>Viridiplantae</taxon>
        <taxon>Streptophyta</taxon>
        <taxon>Embryophyta</taxon>
        <taxon>Tracheophyta</taxon>
        <taxon>Spermatophyta</taxon>
        <taxon>Magnoliopsida</taxon>
        <taxon>Liliopsida</taxon>
        <taxon>Poales</taxon>
        <taxon>Poaceae</taxon>
        <taxon>PACMAD clade</taxon>
        <taxon>Arundinoideae</taxon>
        <taxon>Arundineae</taxon>
        <taxon>Arundo</taxon>
    </lineage>
</organism>
<reference evidence="1" key="1">
    <citation type="submission" date="2014-09" db="EMBL/GenBank/DDBJ databases">
        <authorList>
            <person name="Magalhaes I.L.F."/>
            <person name="Oliveira U."/>
            <person name="Santos F.R."/>
            <person name="Vidigal T.H.D.A."/>
            <person name="Brescovit A.D."/>
            <person name="Santos A.J."/>
        </authorList>
    </citation>
    <scope>NUCLEOTIDE SEQUENCE</scope>
    <source>
        <tissue evidence="1">Shoot tissue taken approximately 20 cm above the soil surface</tissue>
    </source>
</reference>
<proteinExistence type="predicted"/>